<reference evidence="1 2" key="1">
    <citation type="journal article" date="2022" name="Hortic Res">
        <title>A haplotype resolved chromosomal level avocado genome allows analysis of novel avocado genes.</title>
        <authorList>
            <person name="Nath O."/>
            <person name="Fletcher S.J."/>
            <person name="Hayward A."/>
            <person name="Shaw L.M."/>
            <person name="Masouleh A.K."/>
            <person name="Furtado A."/>
            <person name="Henry R.J."/>
            <person name="Mitter N."/>
        </authorList>
    </citation>
    <scope>NUCLEOTIDE SEQUENCE [LARGE SCALE GENOMIC DNA]</scope>
    <source>
        <strain evidence="2">cv. Hass</strain>
    </source>
</reference>
<protein>
    <submittedName>
        <fullName evidence="1">Uncharacterized protein</fullName>
    </submittedName>
</protein>
<name>A0ACC2KEQ5_PERAE</name>
<proteinExistence type="predicted"/>
<evidence type="ECO:0000313" key="1">
    <source>
        <dbReference type="EMBL" id="KAJ8619594.1"/>
    </source>
</evidence>
<evidence type="ECO:0000313" key="2">
    <source>
        <dbReference type="Proteomes" id="UP001234297"/>
    </source>
</evidence>
<dbReference type="EMBL" id="CM056817">
    <property type="protein sequence ID" value="KAJ8619594.1"/>
    <property type="molecule type" value="Genomic_DNA"/>
</dbReference>
<organism evidence="1 2">
    <name type="scientific">Persea americana</name>
    <name type="common">Avocado</name>
    <dbReference type="NCBI Taxonomy" id="3435"/>
    <lineage>
        <taxon>Eukaryota</taxon>
        <taxon>Viridiplantae</taxon>
        <taxon>Streptophyta</taxon>
        <taxon>Embryophyta</taxon>
        <taxon>Tracheophyta</taxon>
        <taxon>Spermatophyta</taxon>
        <taxon>Magnoliopsida</taxon>
        <taxon>Magnoliidae</taxon>
        <taxon>Laurales</taxon>
        <taxon>Lauraceae</taxon>
        <taxon>Persea</taxon>
    </lineage>
</organism>
<gene>
    <name evidence="1" type="ORF">MRB53_028123</name>
</gene>
<accession>A0ACC2KEQ5</accession>
<dbReference type="Proteomes" id="UP001234297">
    <property type="component" value="Chromosome 9"/>
</dbReference>
<keyword evidence="2" id="KW-1185">Reference proteome</keyword>
<sequence>MKDTLGIDRGVRASEGDDHFVDTSLGRTELEVMFDIATEAHLAAVALLVGVVLVESSGFHFDIGHDLCHDCIHLYFQSHGHDWREC</sequence>
<comment type="caution">
    <text evidence="1">The sequence shown here is derived from an EMBL/GenBank/DDBJ whole genome shotgun (WGS) entry which is preliminary data.</text>
</comment>